<name>A0A370GVM0_9BACI</name>
<keyword evidence="1" id="KW-0645">Protease</keyword>
<keyword evidence="3" id="KW-0378">Hydrolase</keyword>
<dbReference type="OrthoDB" id="9802958at2"/>
<dbReference type="GO" id="GO:0008235">
    <property type="term" value="F:metalloexopeptidase activity"/>
    <property type="evidence" value="ECO:0007669"/>
    <property type="project" value="TreeGrafter"/>
</dbReference>
<dbReference type="InterPro" id="IPR051929">
    <property type="entry name" value="VirAsm_ModProt"/>
</dbReference>
<dbReference type="InterPro" id="IPR028090">
    <property type="entry name" value="JAB_dom_prok"/>
</dbReference>
<dbReference type="CDD" id="cd08070">
    <property type="entry name" value="MPN_like"/>
    <property type="match status" value="1"/>
</dbReference>
<gene>
    <name evidence="7" type="ORF">DFR59_101369</name>
</gene>
<dbReference type="Pfam" id="PF14464">
    <property type="entry name" value="Prok-JAB"/>
    <property type="match status" value="1"/>
</dbReference>
<dbReference type="Gene3D" id="3.40.140.10">
    <property type="entry name" value="Cytidine Deaminase, domain 2"/>
    <property type="match status" value="1"/>
</dbReference>
<keyword evidence="8" id="KW-1185">Reference proteome</keyword>
<evidence type="ECO:0000256" key="4">
    <source>
        <dbReference type="ARBA" id="ARBA00022833"/>
    </source>
</evidence>
<dbReference type="PANTHER" id="PTHR34858">
    <property type="entry name" value="CYSO-CYSTEINE PEPTIDASE"/>
    <property type="match status" value="1"/>
</dbReference>
<dbReference type="Proteomes" id="UP000255326">
    <property type="component" value="Unassembled WGS sequence"/>
</dbReference>
<dbReference type="GO" id="GO:0006508">
    <property type="term" value="P:proteolysis"/>
    <property type="evidence" value="ECO:0007669"/>
    <property type="project" value="UniProtKB-KW"/>
</dbReference>
<dbReference type="AlphaFoldDB" id="A0A370GVM0"/>
<dbReference type="GO" id="GO:0008270">
    <property type="term" value="F:zinc ion binding"/>
    <property type="evidence" value="ECO:0007669"/>
    <property type="project" value="TreeGrafter"/>
</dbReference>
<keyword evidence="2" id="KW-0479">Metal-binding</keyword>
<evidence type="ECO:0000256" key="5">
    <source>
        <dbReference type="ARBA" id="ARBA00023049"/>
    </source>
</evidence>
<dbReference type="RefSeq" id="WP_114743914.1">
    <property type="nucleotide sequence ID" value="NZ_QQAY01000001.1"/>
</dbReference>
<comment type="caution">
    <text evidence="7">The sequence shown here is derived from an EMBL/GenBank/DDBJ whole genome shotgun (WGS) entry which is preliminary data.</text>
</comment>
<protein>
    <submittedName>
        <fullName evidence="7">Proteasome lid subunit RPN8/RPN11</fullName>
    </submittedName>
</protein>
<feature type="domain" description="MPN" evidence="6">
    <location>
        <begin position="1"/>
        <end position="120"/>
    </location>
</feature>
<dbReference type="PROSITE" id="PS50249">
    <property type="entry name" value="MPN"/>
    <property type="match status" value="1"/>
</dbReference>
<reference evidence="7 8" key="1">
    <citation type="submission" date="2018-07" db="EMBL/GenBank/DDBJ databases">
        <title>Genomic Encyclopedia of Type Strains, Phase IV (KMG-IV): sequencing the most valuable type-strain genomes for metagenomic binning, comparative biology and taxonomic classification.</title>
        <authorList>
            <person name="Goeker M."/>
        </authorList>
    </citation>
    <scope>NUCLEOTIDE SEQUENCE [LARGE SCALE GENOMIC DNA]</scope>
    <source>
        <strain evidence="7 8">DSM 25281</strain>
    </source>
</reference>
<evidence type="ECO:0000256" key="1">
    <source>
        <dbReference type="ARBA" id="ARBA00022670"/>
    </source>
</evidence>
<evidence type="ECO:0000313" key="7">
    <source>
        <dbReference type="EMBL" id="RDI47707.1"/>
    </source>
</evidence>
<evidence type="ECO:0000313" key="8">
    <source>
        <dbReference type="Proteomes" id="UP000255326"/>
    </source>
</evidence>
<dbReference type="EMBL" id="QQAY01000001">
    <property type="protein sequence ID" value="RDI47707.1"/>
    <property type="molecule type" value="Genomic_DNA"/>
</dbReference>
<dbReference type="GO" id="GO:0000502">
    <property type="term" value="C:proteasome complex"/>
    <property type="evidence" value="ECO:0007669"/>
    <property type="project" value="UniProtKB-KW"/>
</dbReference>
<evidence type="ECO:0000259" key="6">
    <source>
        <dbReference type="PROSITE" id="PS50249"/>
    </source>
</evidence>
<dbReference type="SUPFAM" id="SSF102712">
    <property type="entry name" value="JAB1/MPN domain"/>
    <property type="match status" value="1"/>
</dbReference>
<keyword evidence="7" id="KW-0647">Proteasome</keyword>
<accession>A0A370GVM0</accession>
<evidence type="ECO:0000256" key="3">
    <source>
        <dbReference type="ARBA" id="ARBA00022801"/>
    </source>
</evidence>
<keyword evidence="5" id="KW-0482">Metalloprotease</keyword>
<evidence type="ECO:0000256" key="2">
    <source>
        <dbReference type="ARBA" id="ARBA00022723"/>
    </source>
</evidence>
<keyword evidence="4" id="KW-0862">Zinc</keyword>
<proteinExistence type="predicted"/>
<dbReference type="InterPro" id="IPR037518">
    <property type="entry name" value="MPN"/>
</dbReference>
<organism evidence="7 8">
    <name type="scientific">Falsibacillus pallidus</name>
    <dbReference type="NCBI Taxonomy" id="493781"/>
    <lineage>
        <taxon>Bacteria</taxon>
        <taxon>Bacillati</taxon>
        <taxon>Bacillota</taxon>
        <taxon>Bacilli</taxon>
        <taxon>Bacillales</taxon>
        <taxon>Bacillaceae</taxon>
        <taxon>Falsibacillus</taxon>
    </lineage>
</organism>
<dbReference type="PANTHER" id="PTHR34858:SF1">
    <property type="entry name" value="CYSO-CYSTEINE PEPTIDASE"/>
    <property type="match status" value="1"/>
</dbReference>
<sequence>MKMSIELFNHLVRYAEKDLPRESCGLLGGNGGDILSVIPLKNEAGSNRQFFVKEENVQAAFFRLNEIGHDLIAIYHSHPTSNPVPSQADIHFHPDQSVKMAILSLKDKPQLKIFQIAGSRYFEIPYIIMD</sequence>